<keyword evidence="1" id="KW-1133">Transmembrane helix</keyword>
<feature type="transmembrane region" description="Helical" evidence="1">
    <location>
        <begin position="37"/>
        <end position="58"/>
    </location>
</feature>
<organism evidence="2 3">
    <name type="scientific">Roseburia faecis</name>
    <dbReference type="NCBI Taxonomy" id="301302"/>
    <lineage>
        <taxon>Bacteria</taxon>
        <taxon>Bacillati</taxon>
        <taxon>Bacillota</taxon>
        <taxon>Clostridia</taxon>
        <taxon>Lachnospirales</taxon>
        <taxon>Lachnospiraceae</taxon>
        <taxon>Roseburia</taxon>
    </lineage>
</organism>
<dbReference type="Proteomes" id="UP000049979">
    <property type="component" value="Unassembled WGS sequence"/>
</dbReference>
<dbReference type="OrthoDB" id="1936797at2"/>
<accession>A0A0M6WVH0</accession>
<dbReference type="RefSeq" id="WP_022045322.1">
    <property type="nucleotide sequence ID" value="NZ_CP173697.1"/>
</dbReference>
<proteinExistence type="predicted"/>
<name>A0A0M6WVH0_9FIRM</name>
<dbReference type="EMBL" id="CVRR01000048">
    <property type="protein sequence ID" value="CRL41691.1"/>
    <property type="molecule type" value="Genomic_DNA"/>
</dbReference>
<reference evidence="3" key="1">
    <citation type="submission" date="2015-05" db="EMBL/GenBank/DDBJ databases">
        <authorList>
            <consortium name="Pathogen Informatics"/>
        </authorList>
    </citation>
    <scope>NUCLEOTIDE SEQUENCE [LARGE SCALE GENOMIC DNA]</scope>
    <source>
        <strain evidence="3">M72</strain>
    </source>
</reference>
<evidence type="ECO:0000256" key="1">
    <source>
        <dbReference type="SAM" id="Phobius"/>
    </source>
</evidence>
<protein>
    <submittedName>
        <fullName evidence="2">Uncharacterized protein</fullName>
    </submittedName>
</protein>
<dbReference type="STRING" id="301302.ERS852420_01237"/>
<gene>
    <name evidence="2" type="ORF">M72_13311</name>
</gene>
<dbReference type="AlphaFoldDB" id="A0A0M6WVH0"/>
<evidence type="ECO:0000313" key="3">
    <source>
        <dbReference type="Proteomes" id="UP000049979"/>
    </source>
</evidence>
<keyword evidence="3" id="KW-1185">Reference proteome</keyword>
<keyword evidence="1" id="KW-0812">Transmembrane</keyword>
<evidence type="ECO:0000313" key="2">
    <source>
        <dbReference type="EMBL" id="CRL41691.1"/>
    </source>
</evidence>
<sequence length="65" mass="7351">MKKGKQILAIIGIILLIVLYLSTLVCAITDNTGTMKMFKASIFATFVIPVLIWAYTFLYKLTHKK</sequence>
<keyword evidence="1" id="KW-0472">Membrane</keyword>